<sequence>MVAWPVFGFHVDFAATGSADRLIDPDQVWLVEKSKDGASELYPVTDLKVRREENVGRNYLNGVYGAIPKPAFHSLFARIIGGR</sequence>
<reference evidence="1 2" key="1">
    <citation type="journal article" date="2019" name="Syst. Appl. Microbiol.">
        <title>Characterization of Bifidobacterium species in feaces of the Egyptian fruit bat: Description of B. vespertilionis sp. nov. and B. rousetti sp. nov.</title>
        <authorList>
            <person name="Modesto M."/>
            <person name="Satti M."/>
            <person name="Watanabe K."/>
            <person name="Puglisi E."/>
            <person name="Morelli L."/>
            <person name="Huang C.-H."/>
            <person name="Liou J.-S."/>
            <person name="Miyashita M."/>
            <person name="Tamura T."/>
            <person name="Saito S."/>
            <person name="Mori K."/>
            <person name="Huang L."/>
            <person name="Sciavilla P."/>
            <person name="Sandri C."/>
            <person name="Spiezio C."/>
            <person name="Vitali F."/>
            <person name="Cavalieri D."/>
            <person name="Perpetuini G."/>
            <person name="Tofalo R."/>
            <person name="Bonetti A."/>
            <person name="Arita M."/>
            <person name="Mattarelli P."/>
        </authorList>
    </citation>
    <scope>NUCLEOTIDE SEQUENCE [LARGE SCALE GENOMIC DNA]</scope>
    <source>
        <strain evidence="1 2">RST19</strain>
    </source>
</reference>
<dbReference type="AlphaFoldDB" id="A0A5J5E7Z0"/>
<dbReference type="Proteomes" id="UP000326251">
    <property type="component" value="Unassembled WGS sequence"/>
</dbReference>
<dbReference type="EMBL" id="RZUG01000007">
    <property type="protein sequence ID" value="KAA8825477.1"/>
    <property type="molecule type" value="Genomic_DNA"/>
</dbReference>
<dbReference type="RefSeq" id="WP_140464089.1">
    <property type="nucleotide sequence ID" value="NZ_RZUG01000007.1"/>
</dbReference>
<accession>A0A5J5E7Z0</accession>
<evidence type="ECO:0000313" key="1">
    <source>
        <dbReference type="EMBL" id="KAA8825477.1"/>
    </source>
</evidence>
<comment type="caution">
    <text evidence="1">The sequence shown here is derived from an EMBL/GenBank/DDBJ whole genome shotgun (WGS) entry which is preliminary data.</text>
</comment>
<evidence type="ECO:0000313" key="2">
    <source>
        <dbReference type="Proteomes" id="UP000326251"/>
    </source>
</evidence>
<organism evidence="1 2">
    <name type="scientific">Bifidobacterium reuteri</name>
    <dbReference type="NCBI Taxonomy" id="983706"/>
    <lineage>
        <taxon>Bacteria</taxon>
        <taxon>Bacillati</taxon>
        <taxon>Actinomycetota</taxon>
        <taxon>Actinomycetes</taxon>
        <taxon>Bifidobacteriales</taxon>
        <taxon>Bifidobacteriaceae</taxon>
        <taxon>Bifidobacterium</taxon>
    </lineage>
</organism>
<name>A0A5J5E7Z0_9BIFI</name>
<gene>
    <name evidence="1" type="ORF">EMO92_05335</name>
</gene>
<protein>
    <submittedName>
        <fullName evidence="1">Uncharacterized protein</fullName>
    </submittedName>
</protein>
<proteinExistence type="predicted"/>